<evidence type="ECO:0000256" key="6">
    <source>
        <dbReference type="SAM" id="Phobius"/>
    </source>
</evidence>
<dbReference type="RefSeq" id="WP_142760993.1">
    <property type="nucleotide sequence ID" value="NZ_MUXS01000009.1"/>
</dbReference>
<dbReference type="Proteomes" id="UP000190872">
    <property type="component" value="Unassembled WGS sequence"/>
</dbReference>
<dbReference type="NCBIfam" id="TIGR01167">
    <property type="entry name" value="LPXTG_anchor"/>
    <property type="match status" value="1"/>
</dbReference>
<feature type="compositionally biased region" description="Basic and acidic residues" evidence="5">
    <location>
        <begin position="1"/>
        <end position="14"/>
    </location>
</feature>
<evidence type="ECO:0000313" key="9">
    <source>
        <dbReference type="Proteomes" id="UP000190872"/>
    </source>
</evidence>
<gene>
    <name evidence="8" type="ORF">B0179_06620</name>
</gene>
<dbReference type="InterPro" id="IPR019931">
    <property type="entry name" value="LPXTG_anchor"/>
</dbReference>
<dbReference type="PROSITE" id="PS50847">
    <property type="entry name" value="GRAM_POS_ANCHORING"/>
    <property type="match status" value="1"/>
</dbReference>
<evidence type="ECO:0000256" key="3">
    <source>
        <dbReference type="ARBA" id="ARBA00022729"/>
    </source>
</evidence>
<keyword evidence="3" id="KW-0732">Signal</keyword>
<feature type="domain" description="Gram-positive cocci surface proteins LPxTG" evidence="7">
    <location>
        <begin position="40"/>
        <end position="75"/>
    </location>
</feature>
<protein>
    <recommendedName>
        <fullName evidence="7">Gram-positive cocci surface proteins LPxTG domain-containing protein</fullName>
    </recommendedName>
</protein>
<keyword evidence="6" id="KW-0472">Membrane</keyword>
<keyword evidence="2" id="KW-0964">Secreted</keyword>
<reference evidence="8 9" key="1">
    <citation type="submission" date="2017-02" db="EMBL/GenBank/DDBJ databases">
        <title>Draft genome sequence of Streptococcus mitis CCUG 61082.</title>
        <authorList>
            <person name="Salva-Serra F."/>
            <person name="Engstrom-Jakobsson H."/>
            <person name="Thorell K."/>
            <person name="Jaen-Luchoro D."/>
            <person name="Gonzales-Siles L."/>
            <person name="Karlsson R."/>
            <person name="Gomila M."/>
            <person name="Yazdan S."/>
            <person name="Boulund F."/>
            <person name="Johnning A."/>
            <person name="Engstrand L."/>
            <person name="Kristiansson E."/>
            <person name="Moore E."/>
        </authorList>
    </citation>
    <scope>NUCLEOTIDE SEQUENCE [LARGE SCALE GENOMIC DNA]</scope>
    <source>
        <strain evidence="8 9">CCUG 61082</strain>
    </source>
</reference>
<feature type="region of interest" description="Disordered" evidence="5">
    <location>
        <begin position="1"/>
        <end position="47"/>
    </location>
</feature>
<evidence type="ECO:0000256" key="5">
    <source>
        <dbReference type="SAM" id="MobiDB-lite"/>
    </source>
</evidence>
<name>A0A1S9Z8F9_STRMT</name>
<feature type="compositionally biased region" description="Polar residues" evidence="5">
    <location>
        <begin position="16"/>
        <end position="34"/>
    </location>
</feature>
<feature type="compositionally biased region" description="Basic and acidic residues" evidence="5">
    <location>
        <begin position="35"/>
        <end position="47"/>
    </location>
</feature>
<evidence type="ECO:0000259" key="7">
    <source>
        <dbReference type="PROSITE" id="PS50847"/>
    </source>
</evidence>
<evidence type="ECO:0000313" key="8">
    <source>
        <dbReference type="EMBL" id="OOR79786.1"/>
    </source>
</evidence>
<organism evidence="8 9">
    <name type="scientific">Streptococcus mitis</name>
    <dbReference type="NCBI Taxonomy" id="28037"/>
    <lineage>
        <taxon>Bacteria</taxon>
        <taxon>Bacillati</taxon>
        <taxon>Bacillota</taxon>
        <taxon>Bacilli</taxon>
        <taxon>Lactobacillales</taxon>
        <taxon>Streptococcaceae</taxon>
        <taxon>Streptococcus</taxon>
        <taxon>Streptococcus mitis group</taxon>
    </lineage>
</organism>
<dbReference type="AlphaFoldDB" id="A0A1S9Z8F9"/>
<keyword evidence="6" id="KW-1133">Transmembrane helix</keyword>
<sequence>ETPKVETPKVEVPKSKTPTEQSTKETSQIPTSVASKREELPNTGTEDHANLVVLGLLGVLSGFGFLAHKKKEVEK</sequence>
<evidence type="ECO:0000256" key="1">
    <source>
        <dbReference type="ARBA" id="ARBA00022512"/>
    </source>
</evidence>
<keyword evidence="6" id="KW-0812">Transmembrane</keyword>
<evidence type="ECO:0000256" key="4">
    <source>
        <dbReference type="ARBA" id="ARBA00023088"/>
    </source>
</evidence>
<evidence type="ECO:0000256" key="2">
    <source>
        <dbReference type="ARBA" id="ARBA00022525"/>
    </source>
</evidence>
<dbReference type="Pfam" id="PF00746">
    <property type="entry name" value="Gram_pos_anchor"/>
    <property type="match status" value="1"/>
</dbReference>
<feature type="non-terminal residue" evidence="8">
    <location>
        <position position="1"/>
    </location>
</feature>
<keyword evidence="1" id="KW-0134">Cell wall</keyword>
<comment type="caution">
    <text evidence="8">The sequence shown here is derived from an EMBL/GenBank/DDBJ whole genome shotgun (WGS) entry which is preliminary data.</text>
</comment>
<accession>A0A1S9Z8F9</accession>
<proteinExistence type="predicted"/>
<feature type="transmembrane region" description="Helical" evidence="6">
    <location>
        <begin position="48"/>
        <end position="67"/>
    </location>
</feature>
<keyword evidence="4" id="KW-0572">Peptidoglycan-anchor</keyword>
<dbReference type="EMBL" id="MUXS01000009">
    <property type="protein sequence ID" value="OOR79786.1"/>
    <property type="molecule type" value="Genomic_DNA"/>
</dbReference>